<dbReference type="EMBL" id="VDLY02000008">
    <property type="protein sequence ID" value="KAB8165350.1"/>
    <property type="molecule type" value="Genomic_DNA"/>
</dbReference>
<evidence type="ECO:0000313" key="4">
    <source>
        <dbReference type="Proteomes" id="UP000314251"/>
    </source>
</evidence>
<accession>A0A5N6AC56</accession>
<sequence>MDAAQHADVRAALGRVLTHMVGGPGRDRRGGRKLLELLKDARATAGAAEEWQIVRLLLDSLDYAENRILRPDFEERYRLFRMRDEPRTAHGDFLSNTLSAALQFFGQTGNDYLRDHPGATAQEVMAHVVQISEDARFMRPSESAPGRFSILRGQAETAAWLEEVLRERIDIEDPQQVAHRIASSPEALAVLASDEEGQLLLRAAELKRRWEGLESLRRVAEDPAASELDLQRALEGQYWIFGGQYVDQAVQRRLVPGDEVDIPLIRGDGALHIVELKRSMNPKLSIVKRHRSSWVPTAEVHDAVSQAVNYLVGLDEHRPAIREEFGIETRRASATVLIGHPALHPEVSETEISDTFRRLNSHVNRVEVMTYKELIDNAARAMNGPAQRTPRARLAQDGPGSAPLVPEPHP</sequence>
<evidence type="ECO:0000259" key="2">
    <source>
        <dbReference type="Pfam" id="PF14082"/>
    </source>
</evidence>
<keyword evidence="4" id="KW-1185">Reference proteome</keyword>
<dbReference type="AlphaFoldDB" id="A0A5N6AC56"/>
<feature type="region of interest" description="Disordered" evidence="1">
    <location>
        <begin position="383"/>
        <end position="410"/>
    </location>
</feature>
<dbReference type="Proteomes" id="UP000314251">
    <property type="component" value="Unassembled WGS sequence"/>
</dbReference>
<dbReference type="OrthoDB" id="5148202at2"/>
<feature type="domain" description="Shedu protein SduA C-terminal" evidence="2">
    <location>
        <begin position="225"/>
        <end position="375"/>
    </location>
</feature>
<dbReference type="InterPro" id="IPR025359">
    <property type="entry name" value="SduA_C"/>
</dbReference>
<evidence type="ECO:0000256" key="1">
    <source>
        <dbReference type="SAM" id="MobiDB-lite"/>
    </source>
</evidence>
<organism evidence="3 4">
    <name type="scientific">Streptomyces mimosae</name>
    <dbReference type="NCBI Taxonomy" id="2586635"/>
    <lineage>
        <taxon>Bacteria</taxon>
        <taxon>Bacillati</taxon>
        <taxon>Actinomycetota</taxon>
        <taxon>Actinomycetes</taxon>
        <taxon>Kitasatosporales</taxon>
        <taxon>Streptomycetaceae</taxon>
        <taxon>Streptomyces</taxon>
    </lineage>
</organism>
<protein>
    <submittedName>
        <fullName evidence="3">DUF4263 domain-containing protein</fullName>
    </submittedName>
</protein>
<comment type="caution">
    <text evidence="3">The sequence shown here is derived from an EMBL/GenBank/DDBJ whole genome shotgun (WGS) entry which is preliminary data.</text>
</comment>
<reference evidence="3" key="1">
    <citation type="submission" date="2019-10" db="EMBL/GenBank/DDBJ databases">
        <title>Nonomuraea sp. nov., isolated from Phyllanthus amarus.</title>
        <authorList>
            <person name="Klykleung N."/>
            <person name="Tanasupawat S."/>
        </authorList>
    </citation>
    <scope>NUCLEOTIDE SEQUENCE [LARGE SCALE GENOMIC DNA]</scope>
    <source>
        <strain evidence="3">3MP-10</strain>
    </source>
</reference>
<evidence type="ECO:0000313" key="3">
    <source>
        <dbReference type="EMBL" id="KAB8165350.1"/>
    </source>
</evidence>
<proteinExistence type="predicted"/>
<dbReference type="Pfam" id="PF14082">
    <property type="entry name" value="SduA_C"/>
    <property type="match status" value="1"/>
</dbReference>
<gene>
    <name evidence="3" type="ORF">FH607_014045</name>
</gene>
<name>A0A5N6AC56_9ACTN</name>